<dbReference type="InterPro" id="IPR035398">
    <property type="entry name" value="Bac_rhamnosid_C"/>
</dbReference>
<dbReference type="OMA" id="RVYAFIS"/>
<dbReference type="GO" id="GO:0005975">
    <property type="term" value="P:carbohydrate metabolic process"/>
    <property type="evidence" value="ECO:0007669"/>
    <property type="project" value="InterPro"/>
</dbReference>
<name>S3BUW5_OPHP1</name>
<feature type="domain" description="Alpha-L-rhamnosidase C-terminal" evidence="2">
    <location>
        <begin position="655"/>
        <end position="724"/>
    </location>
</feature>
<reference evidence="3 4" key="1">
    <citation type="journal article" date="2013" name="BMC Genomics">
        <title>The genome and transcriptome of the pine saprophyte Ophiostoma piceae, and a comparison with the bark beetle-associated pine pathogen Grosmannia clavigera.</title>
        <authorList>
            <person name="Haridas S."/>
            <person name="Wang Y."/>
            <person name="Lim L."/>
            <person name="Massoumi Alamouti S."/>
            <person name="Jackman S."/>
            <person name="Docking R."/>
            <person name="Robertson G."/>
            <person name="Birol I."/>
            <person name="Bohlmann J."/>
            <person name="Breuil C."/>
        </authorList>
    </citation>
    <scope>NUCLEOTIDE SEQUENCE [LARGE SCALE GENOMIC DNA]</scope>
    <source>
        <strain evidence="3 4">UAMH 11346</strain>
    </source>
</reference>
<evidence type="ECO:0000259" key="2">
    <source>
        <dbReference type="Pfam" id="PF17390"/>
    </source>
</evidence>
<gene>
    <name evidence="3" type="ORF">F503_01281</name>
</gene>
<dbReference type="SUPFAM" id="SSF48208">
    <property type="entry name" value="Six-hairpin glycosidases"/>
    <property type="match status" value="1"/>
</dbReference>
<proteinExistence type="predicted"/>
<dbReference type="OrthoDB" id="10036721at2759"/>
<organism evidence="3 4">
    <name type="scientific">Ophiostoma piceae (strain UAMH 11346)</name>
    <name type="common">Sap stain fungus</name>
    <dbReference type="NCBI Taxonomy" id="1262450"/>
    <lineage>
        <taxon>Eukaryota</taxon>
        <taxon>Fungi</taxon>
        <taxon>Dikarya</taxon>
        <taxon>Ascomycota</taxon>
        <taxon>Pezizomycotina</taxon>
        <taxon>Sordariomycetes</taxon>
        <taxon>Sordariomycetidae</taxon>
        <taxon>Ophiostomatales</taxon>
        <taxon>Ophiostomataceae</taxon>
        <taxon>Ophiostoma</taxon>
    </lineage>
</organism>
<dbReference type="Pfam" id="PF17390">
    <property type="entry name" value="Bac_rhamnosid_C"/>
    <property type="match status" value="1"/>
</dbReference>
<dbReference type="InterPro" id="IPR035396">
    <property type="entry name" value="Bac_rhamnosid6H"/>
</dbReference>
<dbReference type="STRING" id="1262450.S3BUW5"/>
<dbReference type="AlphaFoldDB" id="S3BUW5"/>
<keyword evidence="4" id="KW-1185">Reference proteome</keyword>
<dbReference type="VEuPathDB" id="FungiDB:F503_01281"/>
<dbReference type="GO" id="GO:0003824">
    <property type="term" value="F:catalytic activity"/>
    <property type="evidence" value="ECO:0007669"/>
    <property type="project" value="UniProtKB-ARBA"/>
</dbReference>
<dbReference type="EMBL" id="KE148161">
    <property type="protein sequence ID" value="EPE04277.1"/>
    <property type="molecule type" value="Genomic_DNA"/>
</dbReference>
<feature type="domain" description="Alpha-L-rhamnosidase six-hairpin glycosidase" evidence="1">
    <location>
        <begin position="320"/>
        <end position="537"/>
    </location>
</feature>
<dbReference type="Proteomes" id="UP000016923">
    <property type="component" value="Unassembled WGS sequence"/>
</dbReference>
<evidence type="ECO:0000313" key="3">
    <source>
        <dbReference type="EMBL" id="EPE04277.1"/>
    </source>
</evidence>
<dbReference type="PANTHER" id="PTHR34987:SF5">
    <property type="entry name" value="ALPHA-RHAMNOSIDASE"/>
    <property type="match status" value="1"/>
</dbReference>
<dbReference type="InterPro" id="IPR012341">
    <property type="entry name" value="6hp_glycosidase-like_sf"/>
</dbReference>
<dbReference type="Gene3D" id="2.60.420.10">
    <property type="entry name" value="Maltose phosphorylase, domain 3"/>
    <property type="match status" value="1"/>
</dbReference>
<dbReference type="InterPro" id="IPR008928">
    <property type="entry name" value="6-hairpin_glycosidase_sf"/>
</dbReference>
<dbReference type="HOGENOM" id="CLU_021300_0_0_1"/>
<dbReference type="PANTHER" id="PTHR34987">
    <property type="entry name" value="C, PUTATIVE (AFU_ORTHOLOGUE AFUA_3G02880)-RELATED"/>
    <property type="match status" value="1"/>
</dbReference>
<evidence type="ECO:0000259" key="1">
    <source>
        <dbReference type="Pfam" id="PF17389"/>
    </source>
</evidence>
<protein>
    <submittedName>
        <fullName evidence="3">Alpha-l-rhamnosidase</fullName>
    </submittedName>
</protein>
<accession>S3BUW5</accession>
<dbReference type="eggNOG" id="ENOG502SM44">
    <property type="taxonomic scope" value="Eukaryota"/>
</dbReference>
<sequence length="759" mass="81774">MGAPPSLSHDPQVGPGIHAVHQSLLFRTRYRFTIFLWNRIQFIMARPWLTLLAITSAALVARSSPNRPWQVIAADDTSWTKYVRGPSSKTVTPVSILSQYTTGNVTNADSLVGSRQGPAVLAREATNDTVPIIVLDFGINVAGQLTIEFAGSSNSSEGFPGITLAFSETLQYLSDRSDFTRSDNAGGSAKLTSGTDQIAVKHDPYTWIDELGCESGSQVCSDGLHGFRYVKISLAALPADAPHTSGLGSVSIASVSLQYSAFLGTADTFTGHFECSDANLTQWWYDAVYTNDLCTDIFLANNTEPRNAASPSLIGKLVLHDGPKRDRDPYVGDLAVSALTSYLSHDTSEAARNVLEDLVLHQRDDGWIPPASINNYTLPLFDYPLWWVVCSADYVMYTGNVSYWTAYFPALVNVLDKYYAAHTNNDTYLIERPDGAGDFAFLPRTGPVTYYNALYVYALNYAARVAQVLGNSDDALRWRSRAAVVGPALIKRNFDNSTGAFFDGGPCSGSTICSTHAQDGNSLAILAGVVPSGLSVNTSVAESILSFMNQSMSRPYGNAFYDNSALSSGSDFSNRVYAFISYFEIAARFQTSFKSSQGALEELGRLYGWMASHEPTVTQWEGIGKDGVPYEGGFTSMSHGWSTGVVPLMINYVLGVTPAAPGFQQWRISPAIDTIELTWASGLVPTPYGGISVQWEKQSTGFRLVVDTPDGTQGSVTIPFASGQSSSIAVDGATVYGTQVAGGSVTLSLFGGRHVIIVS</sequence>
<dbReference type="Gene3D" id="1.50.10.10">
    <property type="match status" value="1"/>
</dbReference>
<evidence type="ECO:0000313" key="4">
    <source>
        <dbReference type="Proteomes" id="UP000016923"/>
    </source>
</evidence>
<dbReference type="Pfam" id="PF17389">
    <property type="entry name" value="Bac_rhamnosid6H"/>
    <property type="match status" value="1"/>
</dbReference>